<feature type="compositionally biased region" description="Acidic residues" evidence="1">
    <location>
        <begin position="1"/>
        <end position="18"/>
    </location>
</feature>
<protein>
    <submittedName>
        <fullName evidence="2">Uncharacterized protein</fullName>
    </submittedName>
</protein>
<feature type="region of interest" description="Disordered" evidence="1">
    <location>
        <begin position="1"/>
        <end position="68"/>
    </location>
</feature>
<accession>A0AAV1FEX0</accession>
<evidence type="ECO:0000256" key="1">
    <source>
        <dbReference type="SAM" id="MobiDB-lite"/>
    </source>
</evidence>
<organism evidence="2 3">
    <name type="scientific">Xyrichtys novacula</name>
    <name type="common">Pearly razorfish</name>
    <name type="synonym">Hemipteronotus novacula</name>
    <dbReference type="NCBI Taxonomy" id="13765"/>
    <lineage>
        <taxon>Eukaryota</taxon>
        <taxon>Metazoa</taxon>
        <taxon>Chordata</taxon>
        <taxon>Craniata</taxon>
        <taxon>Vertebrata</taxon>
        <taxon>Euteleostomi</taxon>
        <taxon>Actinopterygii</taxon>
        <taxon>Neopterygii</taxon>
        <taxon>Teleostei</taxon>
        <taxon>Neoteleostei</taxon>
        <taxon>Acanthomorphata</taxon>
        <taxon>Eupercaria</taxon>
        <taxon>Labriformes</taxon>
        <taxon>Labridae</taxon>
        <taxon>Xyrichtys</taxon>
    </lineage>
</organism>
<dbReference type="Proteomes" id="UP001178508">
    <property type="component" value="Chromosome 6"/>
</dbReference>
<evidence type="ECO:0000313" key="2">
    <source>
        <dbReference type="EMBL" id="CAJ1059251.1"/>
    </source>
</evidence>
<feature type="non-terminal residue" evidence="2">
    <location>
        <position position="68"/>
    </location>
</feature>
<gene>
    <name evidence="2" type="ORF">XNOV1_A012447</name>
</gene>
<evidence type="ECO:0000313" key="3">
    <source>
        <dbReference type="Proteomes" id="UP001178508"/>
    </source>
</evidence>
<sequence length="68" mass="6841">SREGGVDDDGGGGVDDDGGGGGAARTGRHAASRPSLGRRSVLLLQINGRPNESQALPRCDTLRGGGRE</sequence>
<reference evidence="2" key="1">
    <citation type="submission" date="2023-08" db="EMBL/GenBank/DDBJ databases">
        <authorList>
            <person name="Alioto T."/>
            <person name="Alioto T."/>
            <person name="Gomez Garrido J."/>
        </authorList>
    </citation>
    <scope>NUCLEOTIDE SEQUENCE</scope>
</reference>
<keyword evidence="3" id="KW-1185">Reference proteome</keyword>
<proteinExistence type="predicted"/>
<dbReference type="EMBL" id="OY660869">
    <property type="protein sequence ID" value="CAJ1059251.1"/>
    <property type="molecule type" value="Genomic_DNA"/>
</dbReference>
<dbReference type="AlphaFoldDB" id="A0AAV1FEX0"/>
<name>A0AAV1FEX0_XYRNO</name>
<feature type="non-terminal residue" evidence="2">
    <location>
        <position position="1"/>
    </location>
</feature>